<gene>
    <name evidence="1" type="ORF">TNCT_632021</name>
</gene>
<reference evidence="1" key="1">
    <citation type="submission" date="2020-07" db="EMBL/GenBank/DDBJ databases">
        <title>Multicomponent nature underlies the extraordinary mechanical properties of spider dragline silk.</title>
        <authorList>
            <person name="Kono N."/>
            <person name="Nakamura H."/>
            <person name="Mori M."/>
            <person name="Yoshida Y."/>
            <person name="Ohtoshi R."/>
            <person name="Malay A.D."/>
            <person name="Moran D.A.P."/>
            <person name="Tomita M."/>
            <person name="Numata K."/>
            <person name="Arakawa K."/>
        </authorList>
    </citation>
    <scope>NUCLEOTIDE SEQUENCE</scope>
</reference>
<sequence length="114" mass="12476">MHTVTRLIEMVAVLFSFKNTIKHTRIPTPDLEGAEATLVALAPEKGDSTLITSLYVHGISSKISLTNNSDKFIALGFPSNIIVGDFNAKHFSWGCDFDNGRGIKLNLCTDHDVD</sequence>
<dbReference type="Proteomes" id="UP000887116">
    <property type="component" value="Unassembled WGS sequence"/>
</dbReference>
<dbReference type="EMBL" id="BMAO01026170">
    <property type="protein sequence ID" value="GFR07500.1"/>
    <property type="molecule type" value="Genomic_DNA"/>
</dbReference>
<comment type="caution">
    <text evidence="1">The sequence shown here is derived from an EMBL/GenBank/DDBJ whole genome shotgun (WGS) entry which is preliminary data.</text>
</comment>
<dbReference type="SUPFAM" id="SSF56219">
    <property type="entry name" value="DNase I-like"/>
    <property type="match status" value="1"/>
</dbReference>
<organism evidence="1 2">
    <name type="scientific">Trichonephila clavata</name>
    <name type="common">Joro spider</name>
    <name type="synonym">Nephila clavata</name>
    <dbReference type="NCBI Taxonomy" id="2740835"/>
    <lineage>
        <taxon>Eukaryota</taxon>
        <taxon>Metazoa</taxon>
        <taxon>Ecdysozoa</taxon>
        <taxon>Arthropoda</taxon>
        <taxon>Chelicerata</taxon>
        <taxon>Arachnida</taxon>
        <taxon>Araneae</taxon>
        <taxon>Araneomorphae</taxon>
        <taxon>Entelegynae</taxon>
        <taxon>Araneoidea</taxon>
        <taxon>Nephilidae</taxon>
        <taxon>Trichonephila</taxon>
    </lineage>
</organism>
<evidence type="ECO:0008006" key="3">
    <source>
        <dbReference type="Google" id="ProtNLM"/>
    </source>
</evidence>
<dbReference type="InterPro" id="IPR036691">
    <property type="entry name" value="Endo/exonu/phosph_ase_sf"/>
</dbReference>
<protein>
    <recommendedName>
        <fullName evidence="3">Endonuclease/exonuclease/phosphatase domain-containing protein</fullName>
    </recommendedName>
</protein>
<name>A0A8X6IMD8_TRICU</name>
<keyword evidence="2" id="KW-1185">Reference proteome</keyword>
<dbReference type="Gene3D" id="3.60.10.10">
    <property type="entry name" value="Endonuclease/exonuclease/phosphatase"/>
    <property type="match status" value="1"/>
</dbReference>
<proteinExistence type="predicted"/>
<evidence type="ECO:0000313" key="1">
    <source>
        <dbReference type="EMBL" id="GFR07500.1"/>
    </source>
</evidence>
<dbReference type="AlphaFoldDB" id="A0A8X6IMD8"/>
<evidence type="ECO:0000313" key="2">
    <source>
        <dbReference type="Proteomes" id="UP000887116"/>
    </source>
</evidence>
<dbReference type="OrthoDB" id="410155at2759"/>
<accession>A0A8X6IMD8</accession>